<proteinExistence type="predicted"/>
<evidence type="ECO:0000313" key="2">
    <source>
        <dbReference type="EMBL" id="RYO82452.1"/>
    </source>
</evidence>
<evidence type="ECO:0000256" key="1">
    <source>
        <dbReference type="SAM" id="MobiDB-lite"/>
    </source>
</evidence>
<feature type="compositionally biased region" description="Basic and acidic residues" evidence="1">
    <location>
        <begin position="104"/>
        <end position="119"/>
    </location>
</feature>
<keyword evidence="3" id="KW-1185">Reference proteome</keyword>
<name>A0ABY0H4Z3_9PEZI</name>
<sequence>MTFALGRGIIADVVALTSEFYANDNAVCIATITITLHDDTKYALLGDSGQICKADWLTKCMWMDQNNGNNLTEAVIGIYFPTFGTEEVPDTDGTELCGGARAPAWDEDRGSELLRDRTHGSKKLRSRGILPGKQAGDDRIVVSPDPNHRAT</sequence>
<accession>A0ABY0H4Z3</accession>
<organism evidence="2 3">
    <name type="scientific">Monosporascus cannonballus</name>
    <dbReference type="NCBI Taxonomy" id="155416"/>
    <lineage>
        <taxon>Eukaryota</taxon>
        <taxon>Fungi</taxon>
        <taxon>Dikarya</taxon>
        <taxon>Ascomycota</taxon>
        <taxon>Pezizomycotina</taxon>
        <taxon>Sordariomycetes</taxon>
        <taxon>Xylariomycetidae</taxon>
        <taxon>Xylariales</taxon>
        <taxon>Xylariales incertae sedis</taxon>
        <taxon>Monosporascus</taxon>
    </lineage>
</organism>
<protein>
    <submittedName>
        <fullName evidence="2">Uncharacterized protein</fullName>
    </submittedName>
</protein>
<comment type="caution">
    <text evidence="2">The sequence shown here is derived from an EMBL/GenBank/DDBJ whole genome shotgun (WGS) entry which is preliminary data.</text>
</comment>
<feature type="region of interest" description="Disordered" evidence="1">
    <location>
        <begin position="100"/>
        <end position="151"/>
    </location>
</feature>
<gene>
    <name evidence="2" type="ORF">DL762_006614</name>
</gene>
<dbReference type="EMBL" id="QJNS01000216">
    <property type="protein sequence ID" value="RYO82452.1"/>
    <property type="molecule type" value="Genomic_DNA"/>
</dbReference>
<reference evidence="2 3" key="1">
    <citation type="submission" date="2018-06" db="EMBL/GenBank/DDBJ databases">
        <title>Complete Genomes of Monosporascus.</title>
        <authorList>
            <person name="Robinson A.J."/>
            <person name="Natvig D.O."/>
        </authorList>
    </citation>
    <scope>NUCLEOTIDE SEQUENCE [LARGE SCALE GENOMIC DNA]</scope>
    <source>
        <strain evidence="2 3">CBS 609.92</strain>
    </source>
</reference>
<evidence type="ECO:0000313" key="3">
    <source>
        <dbReference type="Proteomes" id="UP000294003"/>
    </source>
</evidence>
<feature type="compositionally biased region" description="Basic and acidic residues" evidence="1">
    <location>
        <begin position="135"/>
        <end position="151"/>
    </location>
</feature>
<dbReference type="Proteomes" id="UP000294003">
    <property type="component" value="Unassembled WGS sequence"/>
</dbReference>